<reference evidence="1 2" key="1">
    <citation type="submission" date="2019-09" db="EMBL/GenBank/DDBJ databases">
        <title>Whole genome shotgun sequencing (WGS) of Ellagibacter isourolithinifaciens DSM 104140(T) and Adlercreutzia muris DSM 29508(T).</title>
        <authorList>
            <person name="Stoll D.A."/>
            <person name="Danylec N."/>
            <person name="Huch M."/>
        </authorList>
    </citation>
    <scope>NUCLEOTIDE SEQUENCE [LARGE SCALE GENOMIC DNA]</scope>
    <source>
        <strain evidence="1 2">DSM 29508</strain>
    </source>
</reference>
<evidence type="ECO:0000313" key="2">
    <source>
        <dbReference type="Proteomes" id="UP000479639"/>
    </source>
</evidence>
<dbReference type="RefSeq" id="WP_151430624.1">
    <property type="nucleotide sequence ID" value="NZ_JANJZI010000003.1"/>
</dbReference>
<sequence length="127" mass="12830">MTEEKKSPEGLNVIIESDGDWREVIGGTLCLVAVVGDDGTKSYAYGAVSTIGAYAVIDAASRQIGAVADKAGIGADAAKAIACDCIAKQMCESRSERAAGLPGNILAGIDRECGGCPDFASKESAGS</sequence>
<dbReference type="EMBL" id="WAJS01000017">
    <property type="protein sequence ID" value="KAB1647966.1"/>
    <property type="molecule type" value="Genomic_DNA"/>
</dbReference>
<accession>A0A7C8BRI5</accession>
<name>A0A7C8BRI5_9ACTN</name>
<dbReference type="Proteomes" id="UP000479639">
    <property type="component" value="Unassembled WGS sequence"/>
</dbReference>
<comment type="caution">
    <text evidence="1">The sequence shown here is derived from an EMBL/GenBank/DDBJ whole genome shotgun (WGS) entry which is preliminary data.</text>
</comment>
<dbReference type="AlphaFoldDB" id="A0A7C8BRI5"/>
<protein>
    <submittedName>
        <fullName evidence="1">Uncharacterized protein</fullName>
    </submittedName>
</protein>
<proteinExistence type="predicted"/>
<organism evidence="1 2">
    <name type="scientific">Adlercreutzia muris</name>
    <dbReference type="NCBI Taxonomy" id="1796610"/>
    <lineage>
        <taxon>Bacteria</taxon>
        <taxon>Bacillati</taxon>
        <taxon>Actinomycetota</taxon>
        <taxon>Coriobacteriia</taxon>
        <taxon>Eggerthellales</taxon>
        <taxon>Eggerthellaceae</taxon>
        <taxon>Adlercreutzia</taxon>
    </lineage>
</organism>
<gene>
    <name evidence="1" type="ORF">F8D48_06650</name>
</gene>
<evidence type="ECO:0000313" key="1">
    <source>
        <dbReference type="EMBL" id="KAB1647966.1"/>
    </source>
</evidence>
<keyword evidence="2" id="KW-1185">Reference proteome</keyword>